<dbReference type="PANTHER" id="PTHR11690:SF243">
    <property type="entry name" value="PICKPOCKET 12-RELATED"/>
    <property type="match status" value="1"/>
</dbReference>
<keyword evidence="7" id="KW-0915">Sodium</keyword>
<evidence type="ECO:0000256" key="7">
    <source>
        <dbReference type="ARBA" id="ARBA00023053"/>
    </source>
</evidence>
<evidence type="ECO:0000256" key="11">
    <source>
        <dbReference type="ARBA" id="ARBA00023303"/>
    </source>
</evidence>
<evidence type="ECO:0000256" key="6">
    <source>
        <dbReference type="ARBA" id="ARBA00022989"/>
    </source>
</evidence>
<dbReference type="OrthoDB" id="6021021at2759"/>
<evidence type="ECO:0000256" key="13">
    <source>
        <dbReference type="SAM" id="Phobius"/>
    </source>
</evidence>
<dbReference type="Gene3D" id="1.10.287.770">
    <property type="entry name" value="YojJ-like"/>
    <property type="match status" value="1"/>
</dbReference>
<dbReference type="Pfam" id="PF00858">
    <property type="entry name" value="ASC"/>
    <property type="match status" value="1"/>
</dbReference>
<dbReference type="EnsemblMetazoa" id="AAEL000582-RC">
    <property type="protein sequence ID" value="AAEL000582-PC"/>
    <property type="gene ID" value="AAEL000582"/>
</dbReference>
<dbReference type="EnsemblMetazoa" id="AAEL000582-RB">
    <property type="protein sequence ID" value="AAEL000582-PB"/>
    <property type="gene ID" value="AAEL000582"/>
</dbReference>
<evidence type="ECO:0000256" key="9">
    <source>
        <dbReference type="ARBA" id="ARBA00023136"/>
    </source>
</evidence>
<organism evidence="14 15">
    <name type="scientific">Aedes aegypti</name>
    <name type="common">Yellowfever mosquito</name>
    <name type="synonym">Culex aegypti</name>
    <dbReference type="NCBI Taxonomy" id="7159"/>
    <lineage>
        <taxon>Eukaryota</taxon>
        <taxon>Metazoa</taxon>
        <taxon>Ecdysozoa</taxon>
        <taxon>Arthropoda</taxon>
        <taxon>Hexapoda</taxon>
        <taxon>Insecta</taxon>
        <taxon>Pterygota</taxon>
        <taxon>Neoptera</taxon>
        <taxon>Endopterygota</taxon>
        <taxon>Diptera</taxon>
        <taxon>Nematocera</taxon>
        <taxon>Culicoidea</taxon>
        <taxon>Culicidae</taxon>
        <taxon>Culicinae</taxon>
        <taxon>Aedini</taxon>
        <taxon>Aedes</taxon>
        <taxon>Stegomyia</taxon>
    </lineage>
</organism>
<sequence>MRSSNERLFRRSFHGAQSKLIQFDESKAPKVTFGENFREYCLNTTIHGLKYIGTISLSAIERCFFFISFILVSILSIYFITNVYQKWQSSPIIIGLSPKATHIRDIPFPAVTICNMNQATRTAAEAIKPNTLEKAILNSICSMDGEFNMTNYEGKWSTVKKMLLSATQPCHSMVEACRYAQNIYNCRHMFRPVLTDEGLCCTFNSVDPSYLLWNRDSTANRTLVPDNPFVPIEWTPETGFIGEVTNSTFPRYIAGTGASMGLTVVLDANVKDYYCSSTSSYGFKLILHNPTETPKMADYAHYIQVGTENRIVVTPKLSDASYLIRKTSQETRQCVFASEANLSYFRTYSRNNCEMECEARLIQDNCGCVLYYMPKLEEDNKICSKADAGCYEKIRSSIAQTANNTLSCSCLPGCFEISYSIDRSSADLCVGKFRVRENLLDVNDSYARENIALVYIFFSETYFRSFSKGELIGFTEFLSNVGGLLGLFMGFSLISLAEVIYFITLRPLFAKRKEKQDRAKQDNFIRDRHFNTVYNNLFPVQQKNGHQRHVHFAGENGNREEQEVNSIQNLPKQIKLLISSRVQQIAGWMDGAFRLRKKTNNTKRISTLPFYE</sequence>
<evidence type="ECO:0000256" key="8">
    <source>
        <dbReference type="ARBA" id="ARBA00023065"/>
    </source>
</evidence>
<dbReference type="PRINTS" id="PR01078">
    <property type="entry name" value="AMINACHANNEL"/>
</dbReference>
<protein>
    <submittedName>
        <fullName evidence="14">Uncharacterized protein</fullName>
    </submittedName>
</protein>
<reference evidence="14 15" key="1">
    <citation type="submission" date="2017-06" db="EMBL/GenBank/DDBJ databases">
        <title>Aedes aegypti genome working group (AGWG) sequencing and assembly.</title>
        <authorList>
            <consortium name="Aedes aegypti Genome Working Group (AGWG)"/>
            <person name="Matthews B.J."/>
        </authorList>
    </citation>
    <scope>NUCLEOTIDE SEQUENCE [LARGE SCALE GENOMIC DNA]</scope>
    <source>
        <strain evidence="14 15">LVP_AGWG</strain>
    </source>
</reference>
<evidence type="ECO:0000313" key="15">
    <source>
        <dbReference type="Proteomes" id="UP000008820"/>
    </source>
</evidence>
<dbReference type="PANTHER" id="PTHR11690">
    <property type="entry name" value="AMILORIDE-SENSITIVE SODIUM CHANNEL-RELATED"/>
    <property type="match status" value="1"/>
</dbReference>
<dbReference type="AlphaFoldDB" id="A0A6I8T3T8"/>
<reference evidence="14" key="2">
    <citation type="submission" date="2020-05" db="UniProtKB">
        <authorList>
            <consortium name="EnsemblMetazoa"/>
        </authorList>
    </citation>
    <scope>IDENTIFICATION</scope>
    <source>
        <strain evidence="14">LVP_AGWG</strain>
    </source>
</reference>
<evidence type="ECO:0000256" key="2">
    <source>
        <dbReference type="ARBA" id="ARBA00007193"/>
    </source>
</evidence>
<gene>
    <name evidence="14" type="primary">5564307</name>
</gene>
<evidence type="ECO:0000256" key="10">
    <source>
        <dbReference type="ARBA" id="ARBA00023201"/>
    </source>
</evidence>
<keyword evidence="6 13" id="KW-1133">Transmembrane helix</keyword>
<proteinExistence type="inferred from homology"/>
<dbReference type="GO" id="GO:0005886">
    <property type="term" value="C:plasma membrane"/>
    <property type="evidence" value="ECO:0007669"/>
    <property type="project" value="TreeGrafter"/>
</dbReference>
<keyword evidence="8 12" id="KW-0406">Ion transport</keyword>
<keyword evidence="5 12" id="KW-0812">Transmembrane</keyword>
<keyword evidence="4 12" id="KW-0894">Sodium channel</keyword>
<dbReference type="InterPro" id="IPR001873">
    <property type="entry name" value="ENaC"/>
</dbReference>
<comment type="subcellular location">
    <subcellularLocation>
        <location evidence="1">Membrane</location>
        <topology evidence="1">Multi-pass membrane protein</topology>
    </subcellularLocation>
</comment>
<feature type="transmembrane region" description="Helical" evidence="13">
    <location>
        <begin position="63"/>
        <end position="81"/>
    </location>
</feature>
<keyword evidence="3 12" id="KW-0813">Transport</keyword>
<dbReference type="Gene3D" id="2.60.470.10">
    <property type="entry name" value="Acid-sensing ion channels like domains"/>
    <property type="match status" value="1"/>
</dbReference>
<keyword evidence="11 12" id="KW-0407">Ion channel</keyword>
<feature type="transmembrane region" description="Helical" evidence="13">
    <location>
        <begin position="484"/>
        <end position="505"/>
    </location>
</feature>
<keyword evidence="15" id="KW-1185">Reference proteome</keyword>
<dbReference type="InParanoid" id="A0A6I8T3T8"/>
<dbReference type="GO" id="GO:0015280">
    <property type="term" value="F:ligand-gated sodium channel activity"/>
    <property type="evidence" value="ECO:0007669"/>
    <property type="project" value="TreeGrafter"/>
</dbReference>
<dbReference type="FunCoup" id="A0A6I8T3T8">
    <property type="interactions" value="8"/>
</dbReference>
<evidence type="ECO:0000256" key="4">
    <source>
        <dbReference type="ARBA" id="ARBA00022461"/>
    </source>
</evidence>
<accession>A0A6I8T3T8</accession>
<evidence type="ECO:0000256" key="3">
    <source>
        <dbReference type="ARBA" id="ARBA00022448"/>
    </source>
</evidence>
<dbReference type="Proteomes" id="UP000008820">
    <property type="component" value="Chromosome 3"/>
</dbReference>
<comment type="similarity">
    <text evidence="2 12">Belongs to the amiloride-sensitive sodium channel (TC 1.A.6) family.</text>
</comment>
<evidence type="ECO:0000256" key="1">
    <source>
        <dbReference type="ARBA" id="ARBA00004141"/>
    </source>
</evidence>
<keyword evidence="9 13" id="KW-0472">Membrane</keyword>
<evidence type="ECO:0000256" key="12">
    <source>
        <dbReference type="RuleBase" id="RU000679"/>
    </source>
</evidence>
<evidence type="ECO:0000313" key="14">
    <source>
        <dbReference type="EnsemblMetazoa" id="AAEL000582-PB"/>
    </source>
</evidence>
<evidence type="ECO:0000256" key="5">
    <source>
        <dbReference type="ARBA" id="ARBA00022692"/>
    </source>
</evidence>
<keyword evidence="10 12" id="KW-0739">Sodium transport</keyword>
<name>A0A6I8T3T8_AEDAE</name>